<evidence type="ECO:0000313" key="2">
    <source>
        <dbReference type="EMBL" id="XAY08163.1"/>
    </source>
</evidence>
<dbReference type="InterPro" id="IPR000801">
    <property type="entry name" value="Esterase-like"/>
</dbReference>
<dbReference type="GO" id="GO:0016747">
    <property type="term" value="F:acyltransferase activity, transferring groups other than amino-acyl groups"/>
    <property type="evidence" value="ECO:0007669"/>
    <property type="project" value="TreeGrafter"/>
</dbReference>
<evidence type="ECO:0008006" key="3">
    <source>
        <dbReference type="Google" id="ProtNLM"/>
    </source>
</evidence>
<reference evidence="2" key="1">
    <citation type="submission" date="2022-12" db="EMBL/GenBank/DDBJ databases">
        <title>Paraconexibacter alkalitolerans sp. nov. and Baekduia alba sp. nov., isolated from soil and emended description of the genera Paraconexibacter (Chun et al., 2020) and Baekduia (An et al., 2020).</title>
        <authorList>
            <person name="Vieira S."/>
            <person name="Huber K.J."/>
            <person name="Geppert A."/>
            <person name="Wolf J."/>
            <person name="Neumann-Schaal M."/>
            <person name="Muesken M."/>
            <person name="Overmann J."/>
        </authorList>
    </citation>
    <scope>NUCLEOTIDE SEQUENCE</scope>
    <source>
        <strain evidence="2">AEG42_29</strain>
    </source>
</reference>
<dbReference type="SUPFAM" id="SSF53474">
    <property type="entry name" value="alpha/beta-Hydrolases"/>
    <property type="match status" value="1"/>
</dbReference>
<dbReference type="EMBL" id="CP114014">
    <property type="protein sequence ID" value="XAY08163.1"/>
    <property type="molecule type" value="Genomic_DNA"/>
</dbReference>
<dbReference type="PANTHER" id="PTHR48098:SF1">
    <property type="entry name" value="DIACYLGLYCEROL ACYLTRANSFERASE_MYCOLYLTRANSFERASE AG85A"/>
    <property type="match status" value="1"/>
</dbReference>
<keyword evidence="1" id="KW-0732">Signal</keyword>
<feature type="chain" id="PRO_5043739166" description="Esterase family protein" evidence="1">
    <location>
        <begin position="26"/>
        <end position="557"/>
    </location>
</feature>
<dbReference type="InterPro" id="IPR029058">
    <property type="entry name" value="AB_hydrolase_fold"/>
</dbReference>
<dbReference type="InterPro" id="IPR050583">
    <property type="entry name" value="Mycobacterial_A85_antigen"/>
</dbReference>
<organism evidence="2">
    <name type="scientific">Paraconexibacter sp. AEG42_29</name>
    <dbReference type="NCBI Taxonomy" id="2997339"/>
    <lineage>
        <taxon>Bacteria</taxon>
        <taxon>Bacillati</taxon>
        <taxon>Actinomycetota</taxon>
        <taxon>Thermoleophilia</taxon>
        <taxon>Solirubrobacterales</taxon>
        <taxon>Paraconexibacteraceae</taxon>
        <taxon>Paraconexibacter</taxon>
    </lineage>
</organism>
<proteinExistence type="predicted"/>
<accession>A0AAU7B2P1</accession>
<feature type="signal peptide" evidence="1">
    <location>
        <begin position="1"/>
        <end position="25"/>
    </location>
</feature>
<dbReference type="Gene3D" id="3.40.50.1820">
    <property type="entry name" value="alpha/beta hydrolase"/>
    <property type="match status" value="1"/>
</dbReference>
<gene>
    <name evidence="2" type="ORF">DSM112329_05060</name>
</gene>
<name>A0AAU7B2P1_9ACTN</name>
<sequence length="557" mass="58355">MPWRRRISSCFATVAAAVAFPVAGAAAAAPAFGDAAGLHVVSVKQLSPRLHKLRVTTADLPRPVDLRVLLPTGYDDPAAAARRFPVLYLFHGTSGRAADWTTMGDAEAITAGLPLIVVMPDAGFDGDGGGYFADAFNGGAGGPPRWESFHIDGVLPWADATLRTIAERRGRAVYGLSQGGFGAMLHAARHPDLFAAAGSFSGPLDIAADPDAATLMTAIVTGTEVGLNGDAPGSIFGPRLTQEVNWRGHDPATLAANLRGMDLRLYTGNGRPGPLDPPGTAVNPIEAGAHRLTNLFHDRLQALRIPSTFRDFGPGTHSWPYWAAALRDSIKPLMDVLLHPRPAPARVDYTTIESPFRVFGWRVTVDRPAREFATLSDAAADGFTLAGSGTARVLTPPAYAPRTSAAVRVTGLHADMDRTLRADGAGRLAIDVPLGPGNAQQAFTPAALLAGGTPVHTTRVRITGATAAAAECAGRALRITLPLPRGTRPVGPLRVAVGSRRAGRVVRQGRTVRFTLPALPTGVYRVRVSGRRTRAAAGGTVALRATRTVACGPHRAG</sequence>
<evidence type="ECO:0000256" key="1">
    <source>
        <dbReference type="SAM" id="SignalP"/>
    </source>
</evidence>
<dbReference type="AlphaFoldDB" id="A0AAU7B2P1"/>
<dbReference type="RefSeq" id="WP_354699346.1">
    <property type="nucleotide sequence ID" value="NZ_CP114014.1"/>
</dbReference>
<dbReference type="KEGG" id="parq:DSM112329_05060"/>
<dbReference type="Pfam" id="PF00756">
    <property type="entry name" value="Esterase"/>
    <property type="match status" value="1"/>
</dbReference>
<protein>
    <recommendedName>
        <fullName evidence="3">Esterase family protein</fullName>
    </recommendedName>
</protein>
<dbReference type="PANTHER" id="PTHR48098">
    <property type="entry name" value="ENTEROCHELIN ESTERASE-RELATED"/>
    <property type="match status" value="1"/>
</dbReference>